<comment type="cofactor">
    <cofactor evidence="3">
        <name>Mg(2+)</name>
        <dbReference type="ChEBI" id="CHEBI:18420"/>
    </cofactor>
</comment>
<dbReference type="SUPFAM" id="SSF54928">
    <property type="entry name" value="RNA-binding domain, RBD"/>
    <property type="match status" value="1"/>
</dbReference>
<sequence>MEPIFILIKPNGVQAGLVRFPSPTVSRYDLCSDKLDFCRIVSVFMSRVFRLDEDSVFFCNSGLKMITLDRPFAEKHYQHSSAEPFFPHLVNYISSGPVVAMILEGEERTLFRVEKRSLERQFLVMTWTLTLAVESANKEIALWFPEGRPVKLHSDVARPKARDIGRISVTRFDTGIPREDVESALREHFASCGKITDVYIRKGSSVAYIYFVGEGAVDKALELSGSDVGGWNVCAEAYPFWDNNGTMFTVLGFDPSLLDSEIERALREHFSSCGVVTEVTIFKKRASVALELSGSKLVRCLSRPPRYTVHDRRGPPFDSRTRINLVVGGLEIVEHEYHYLKKMMNELFQPAGAAAGSNYFLFVIQISDKEKAN</sequence>
<evidence type="ECO:0000256" key="4">
    <source>
        <dbReference type="ARBA" id="ARBA00008142"/>
    </source>
</evidence>
<dbReference type="PANTHER" id="PTHR11349">
    <property type="entry name" value="NUCLEOSIDE DIPHOSPHATE KINASE"/>
    <property type="match status" value="1"/>
</dbReference>
<dbReference type="InterPro" id="IPR035979">
    <property type="entry name" value="RBD_domain_sf"/>
</dbReference>
<evidence type="ECO:0000256" key="2">
    <source>
        <dbReference type="ARBA" id="ARBA00000937"/>
    </source>
</evidence>
<dbReference type="Proteomes" id="UP000489600">
    <property type="component" value="Unassembled WGS sequence"/>
</dbReference>
<evidence type="ECO:0000256" key="6">
    <source>
        <dbReference type="ARBA" id="ARBA00022679"/>
    </source>
</evidence>
<dbReference type="SMART" id="SM00562">
    <property type="entry name" value="NDK"/>
    <property type="match status" value="1"/>
</dbReference>
<dbReference type="InterPro" id="IPR036850">
    <property type="entry name" value="NDK-like_dom_sf"/>
</dbReference>
<evidence type="ECO:0000256" key="7">
    <source>
        <dbReference type="ARBA" id="ARBA00022777"/>
    </source>
</evidence>
<name>A0A565B4Z3_9BRAS</name>
<dbReference type="Pfam" id="PF14605">
    <property type="entry name" value="Nup35_RRM_2"/>
    <property type="match status" value="1"/>
</dbReference>
<dbReference type="InterPro" id="IPR034907">
    <property type="entry name" value="NDK-like_dom"/>
</dbReference>
<comment type="caution">
    <text evidence="9">Lacks conserved residue(s) required for the propagation of feature annotation.</text>
</comment>
<keyword evidence="8" id="KW-0694">RNA-binding</keyword>
<dbReference type="EMBL" id="CABITT030000002">
    <property type="protein sequence ID" value="VVA95939.1"/>
    <property type="molecule type" value="Genomic_DNA"/>
</dbReference>
<evidence type="ECO:0000256" key="3">
    <source>
        <dbReference type="ARBA" id="ARBA00001946"/>
    </source>
</evidence>
<comment type="caution">
    <text evidence="11">The sequence shown here is derived from an EMBL/GenBank/DDBJ whole genome shotgun (WGS) entry which is preliminary data.</text>
</comment>
<evidence type="ECO:0000256" key="8">
    <source>
        <dbReference type="PROSITE-ProRule" id="PRU00176"/>
    </source>
</evidence>
<organism evidence="11 12">
    <name type="scientific">Arabis nemorensis</name>
    <dbReference type="NCBI Taxonomy" id="586526"/>
    <lineage>
        <taxon>Eukaryota</taxon>
        <taxon>Viridiplantae</taxon>
        <taxon>Streptophyta</taxon>
        <taxon>Embryophyta</taxon>
        <taxon>Tracheophyta</taxon>
        <taxon>Spermatophyta</taxon>
        <taxon>Magnoliopsida</taxon>
        <taxon>eudicotyledons</taxon>
        <taxon>Gunneridae</taxon>
        <taxon>Pentapetalae</taxon>
        <taxon>rosids</taxon>
        <taxon>malvids</taxon>
        <taxon>Brassicales</taxon>
        <taxon>Brassicaceae</taxon>
        <taxon>Arabideae</taxon>
        <taxon>Arabis</taxon>
    </lineage>
</organism>
<dbReference type="InterPro" id="IPR012677">
    <property type="entry name" value="Nucleotide-bd_a/b_plait_sf"/>
</dbReference>
<evidence type="ECO:0000256" key="5">
    <source>
        <dbReference type="ARBA" id="ARBA00012966"/>
    </source>
</evidence>
<dbReference type="OrthoDB" id="1085271at2759"/>
<dbReference type="SUPFAM" id="SSF54919">
    <property type="entry name" value="Nucleoside diphosphate kinase, NDK"/>
    <property type="match status" value="1"/>
</dbReference>
<dbReference type="PROSITE" id="PS50102">
    <property type="entry name" value="RRM"/>
    <property type="match status" value="1"/>
</dbReference>
<feature type="domain" description="RRM" evidence="10">
    <location>
        <begin position="169"/>
        <end position="230"/>
    </location>
</feature>
<evidence type="ECO:0000259" key="10">
    <source>
        <dbReference type="PROSITE" id="PS50102"/>
    </source>
</evidence>
<evidence type="ECO:0000256" key="9">
    <source>
        <dbReference type="PROSITE-ProRule" id="PRU00706"/>
    </source>
</evidence>
<comment type="catalytic activity">
    <reaction evidence="2">
        <text>a ribonucleoside 5'-diphosphate + ATP = a ribonucleoside 5'-triphosphate + ADP</text>
        <dbReference type="Rhea" id="RHEA:18113"/>
        <dbReference type="ChEBI" id="CHEBI:30616"/>
        <dbReference type="ChEBI" id="CHEBI:57930"/>
        <dbReference type="ChEBI" id="CHEBI:61557"/>
        <dbReference type="ChEBI" id="CHEBI:456216"/>
        <dbReference type="EC" id="2.7.4.6"/>
    </reaction>
</comment>
<comment type="catalytic activity">
    <reaction evidence="1">
        <text>a 2'-deoxyribonucleoside 5'-diphosphate + ATP = a 2'-deoxyribonucleoside 5'-triphosphate + ADP</text>
        <dbReference type="Rhea" id="RHEA:44640"/>
        <dbReference type="ChEBI" id="CHEBI:30616"/>
        <dbReference type="ChEBI" id="CHEBI:61560"/>
        <dbReference type="ChEBI" id="CHEBI:73316"/>
        <dbReference type="ChEBI" id="CHEBI:456216"/>
        <dbReference type="EC" id="2.7.4.6"/>
    </reaction>
</comment>
<proteinExistence type="inferred from homology"/>
<keyword evidence="6" id="KW-0808">Transferase</keyword>
<keyword evidence="12" id="KW-1185">Reference proteome</keyword>
<dbReference type="EC" id="2.7.4.6" evidence="5"/>
<dbReference type="GO" id="GO:0004550">
    <property type="term" value="F:nucleoside diphosphate kinase activity"/>
    <property type="evidence" value="ECO:0007669"/>
    <property type="project" value="UniProtKB-EC"/>
</dbReference>
<evidence type="ECO:0000313" key="12">
    <source>
        <dbReference type="Proteomes" id="UP000489600"/>
    </source>
</evidence>
<dbReference type="PROSITE" id="PS51374">
    <property type="entry name" value="NDPK_LIKE"/>
    <property type="match status" value="1"/>
</dbReference>
<reference evidence="11" key="1">
    <citation type="submission" date="2019-07" db="EMBL/GenBank/DDBJ databases">
        <authorList>
            <person name="Dittberner H."/>
        </authorList>
    </citation>
    <scope>NUCLEOTIDE SEQUENCE [LARGE SCALE GENOMIC DNA]</scope>
</reference>
<keyword evidence="7" id="KW-0418">Kinase</keyword>
<dbReference type="Gene3D" id="3.30.70.330">
    <property type="match status" value="1"/>
</dbReference>
<comment type="similarity">
    <text evidence="4 9">Belongs to the NDK family.</text>
</comment>
<dbReference type="GO" id="GO:0003723">
    <property type="term" value="F:RNA binding"/>
    <property type="evidence" value="ECO:0007669"/>
    <property type="project" value="UniProtKB-UniRule"/>
</dbReference>
<evidence type="ECO:0000256" key="1">
    <source>
        <dbReference type="ARBA" id="ARBA00000082"/>
    </source>
</evidence>
<evidence type="ECO:0000313" key="11">
    <source>
        <dbReference type="EMBL" id="VVA95939.1"/>
    </source>
</evidence>
<dbReference type="AlphaFoldDB" id="A0A565B4Z3"/>
<dbReference type="Gene3D" id="3.30.70.141">
    <property type="entry name" value="Nucleoside diphosphate kinase-like domain"/>
    <property type="match status" value="1"/>
</dbReference>
<dbReference type="InterPro" id="IPR000504">
    <property type="entry name" value="RRM_dom"/>
</dbReference>
<dbReference type="Pfam" id="PF00334">
    <property type="entry name" value="NDK"/>
    <property type="match status" value="1"/>
</dbReference>
<gene>
    <name evidence="11" type="ORF">ANE_LOCUS6384</name>
</gene>
<protein>
    <recommendedName>
        <fullName evidence="5">nucleoside-diphosphate kinase</fullName>
        <ecNumber evidence="5">2.7.4.6</ecNumber>
    </recommendedName>
</protein>
<accession>A0A565B4Z3</accession>